<evidence type="ECO:0000313" key="2">
    <source>
        <dbReference type="EMBL" id="MBB4775214.1"/>
    </source>
</evidence>
<reference evidence="2 3" key="2">
    <citation type="submission" date="2020-08" db="EMBL/GenBank/DDBJ databases">
        <title>Sequencing the genomes of 1000 actinobacteria strains.</title>
        <authorList>
            <person name="Klenk H.-P."/>
        </authorList>
    </citation>
    <scope>NUCLEOTIDE SEQUENCE [LARGE SCALE GENOMIC DNA]</scope>
    <source>
        <strain evidence="2 3">DSM 44772</strain>
    </source>
</reference>
<accession>A0A7W7IE31</accession>
<dbReference type="EMBL" id="BAAAHD010000036">
    <property type="protein sequence ID" value="GAA0574886.1"/>
    <property type="molecule type" value="Genomic_DNA"/>
</dbReference>
<dbReference type="EMBL" id="JACHMV010000001">
    <property type="protein sequence ID" value="MBB4775214.1"/>
    <property type="molecule type" value="Genomic_DNA"/>
</dbReference>
<organism evidence="2 3">
    <name type="scientific">Actinomadura livida</name>
    <dbReference type="NCBI Taxonomy" id="79909"/>
    <lineage>
        <taxon>Bacteria</taxon>
        <taxon>Bacillati</taxon>
        <taxon>Actinomycetota</taxon>
        <taxon>Actinomycetes</taxon>
        <taxon>Streptosporangiales</taxon>
        <taxon>Thermomonosporaceae</taxon>
        <taxon>Actinomadura</taxon>
    </lineage>
</organism>
<dbReference type="Proteomes" id="UP000549343">
    <property type="component" value="Unassembled WGS sequence"/>
</dbReference>
<name>A0A7W7IE31_9ACTN</name>
<sequence length="45" mass="4808">MIIAVPPGRGGGRGRFRVEDHRAAVNPFENRVNGDETAMTGVDNA</sequence>
<evidence type="ECO:0000313" key="3">
    <source>
        <dbReference type="Proteomes" id="UP000549343"/>
    </source>
</evidence>
<reference evidence="1" key="3">
    <citation type="submission" date="2023-12" db="EMBL/GenBank/DDBJ databases">
        <authorList>
            <person name="Sun Q."/>
            <person name="Inoue M."/>
        </authorList>
    </citation>
    <scope>NUCLEOTIDE SEQUENCE</scope>
    <source>
        <strain evidence="1">JCM 10667</strain>
    </source>
</reference>
<dbReference type="Proteomes" id="UP001501427">
    <property type="component" value="Unassembled WGS sequence"/>
</dbReference>
<dbReference type="RefSeq" id="WP_165965896.1">
    <property type="nucleotide sequence ID" value="NZ_BAAAHD010000036.1"/>
</dbReference>
<gene>
    <name evidence="2" type="ORF">F4557_003632</name>
    <name evidence="1" type="ORF">GCM10009546_41890</name>
</gene>
<protein>
    <submittedName>
        <fullName evidence="2">Uncharacterized protein</fullName>
    </submittedName>
</protein>
<comment type="caution">
    <text evidence="2">The sequence shown here is derived from an EMBL/GenBank/DDBJ whole genome shotgun (WGS) entry which is preliminary data.</text>
</comment>
<proteinExistence type="predicted"/>
<evidence type="ECO:0000313" key="1">
    <source>
        <dbReference type="EMBL" id="GAA0574886.1"/>
    </source>
</evidence>
<keyword evidence="4" id="KW-1185">Reference proteome</keyword>
<evidence type="ECO:0000313" key="4">
    <source>
        <dbReference type="Proteomes" id="UP001501427"/>
    </source>
</evidence>
<reference evidence="1 4" key="1">
    <citation type="journal article" date="2019" name="Int. J. Syst. Evol. Microbiol.">
        <title>The Global Catalogue of Microorganisms (GCM) 10K type strain sequencing project: providing services to taxonomists for standard genome sequencing and annotation.</title>
        <authorList>
            <consortium name="The Broad Institute Genomics Platform"/>
            <consortium name="The Broad Institute Genome Sequencing Center for Infectious Disease"/>
            <person name="Wu L."/>
            <person name="Ma J."/>
        </authorList>
    </citation>
    <scope>NUCLEOTIDE SEQUENCE [LARGE SCALE GENOMIC DNA]</scope>
    <source>
        <strain evidence="1 4">JCM 10667</strain>
    </source>
</reference>
<dbReference type="AlphaFoldDB" id="A0A7W7IE31"/>